<comment type="caution">
    <text evidence="2">The sequence shown here is derived from an EMBL/GenBank/DDBJ whole genome shotgun (WGS) entry which is preliminary data.</text>
</comment>
<keyword evidence="1" id="KW-1133">Transmembrane helix</keyword>
<organism evidence="2 3">
    <name type="scientific">Plasmodium yoelii yoelii</name>
    <dbReference type="NCBI Taxonomy" id="73239"/>
    <lineage>
        <taxon>Eukaryota</taxon>
        <taxon>Sar</taxon>
        <taxon>Alveolata</taxon>
        <taxon>Apicomplexa</taxon>
        <taxon>Aconoidasida</taxon>
        <taxon>Haemosporida</taxon>
        <taxon>Plasmodiidae</taxon>
        <taxon>Plasmodium</taxon>
        <taxon>Plasmodium (Vinckeia)</taxon>
    </lineage>
</organism>
<keyword evidence="1" id="KW-0812">Transmembrane</keyword>
<reference evidence="2 3" key="1">
    <citation type="journal article" date="2002" name="Nature">
        <title>Genome sequence and comparative analysis of the model rodent malaria parasite Plasmodium yoelii yoelii.</title>
        <authorList>
            <person name="Carlton J.M."/>
            <person name="Angiuoli S.V."/>
            <person name="Suh B.B."/>
            <person name="Kooij T.W."/>
            <person name="Pertea M."/>
            <person name="Silva J.C."/>
            <person name="Ermolaeva M.D."/>
            <person name="Allen J.E."/>
            <person name="Selengut J.D."/>
            <person name="Koo H.L."/>
            <person name="Peterson J.D."/>
            <person name="Pop M."/>
            <person name="Kosack D.S."/>
            <person name="Shumway M.F."/>
            <person name="Bidwell S.L."/>
            <person name="Shallom S.J."/>
            <person name="van Aken S.E."/>
            <person name="Riedmuller S.B."/>
            <person name="Feldblyum T.V."/>
            <person name="Cho J.K."/>
            <person name="Quackenbush J."/>
            <person name="Sedegah M."/>
            <person name="Shoaibi A."/>
            <person name="Cummings L.M."/>
            <person name="Florens L."/>
            <person name="Yates J.R."/>
            <person name="Raine J.D."/>
            <person name="Sinden R.E."/>
            <person name="Harris M.A."/>
            <person name="Cunningham D.A."/>
            <person name="Preiser P.R."/>
            <person name="Bergman L.W."/>
            <person name="Vaidya A.B."/>
            <person name="van Lin L.H."/>
            <person name="Janse C.J."/>
            <person name="Waters A.P."/>
            <person name="Smith H.O."/>
            <person name="White O.R."/>
            <person name="Salzberg S.L."/>
            <person name="Venter J.C."/>
            <person name="Fraser C.M."/>
            <person name="Hoffman S.L."/>
            <person name="Gardner M.J."/>
            <person name="Carucci D.J."/>
        </authorList>
    </citation>
    <scope>NUCLEOTIDE SEQUENCE [LARGE SCALE GENOMIC DNA]</scope>
    <source>
        <strain evidence="2 3">17XNL</strain>
    </source>
</reference>
<dbReference type="AlphaFoldDB" id="Q7RI72"/>
<accession>Q7RI72</accession>
<evidence type="ECO:0000313" key="2">
    <source>
        <dbReference type="EMBL" id="EAA15525.1"/>
    </source>
</evidence>
<protein>
    <submittedName>
        <fullName evidence="2">Yir2 protein</fullName>
    </submittedName>
</protein>
<feature type="transmembrane region" description="Helical" evidence="1">
    <location>
        <begin position="326"/>
        <end position="344"/>
    </location>
</feature>
<gene>
    <name evidence="2" type="ORF">PY03758</name>
</gene>
<dbReference type="NCBIfam" id="TIGR01590">
    <property type="entry name" value="yir-bir-cir_Pla"/>
    <property type="match status" value="1"/>
</dbReference>
<proteinExistence type="predicted"/>
<dbReference type="InParanoid" id="Q7RI72"/>
<keyword evidence="1" id="KW-0472">Membrane</keyword>
<dbReference type="PaxDb" id="73239-Q7RI72"/>
<dbReference type="Pfam" id="PF06022">
    <property type="entry name" value="Cir_Bir_Yir"/>
    <property type="match status" value="1"/>
</dbReference>
<dbReference type="InterPro" id="IPR006477">
    <property type="entry name" value="Yir_bir_cir"/>
</dbReference>
<evidence type="ECO:0000256" key="1">
    <source>
        <dbReference type="SAM" id="Phobius"/>
    </source>
</evidence>
<name>Q7RI72_PLAYO</name>
<keyword evidence="3" id="KW-1185">Reference proteome</keyword>
<dbReference type="EMBL" id="AABL01001106">
    <property type="protein sequence ID" value="EAA15525.1"/>
    <property type="molecule type" value="Genomic_DNA"/>
</dbReference>
<feature type="transmembrane region" description="Helical" evidence="1">
    <location>
        <begin position="16"/>
        <end position="39"/>
    </location>
</feature>
<dbReference type="Proteomes" id="UP000008553">
    <property type="component" value="Unassembled WGS sequence"/>
</dbReference>
<sequence length="389" mass="45531">MFYASNIFNNKIKSHYIYNIFLIFNCVLFLFCDSFIFVLKLISNNRSCFTRFNLFIISATYQPNTHNFLLYLKIFINTYLCCGKFDFLRMYLPDELGDTATLNFDEYENFMQYCPEKDSGKNECNNNLDKITAGFLWLLTECYSALKTKSHDENSVNTFFIYIISWFSYKLNQNKGYNATTINDFFAKYVKNSNKYKKFVSAAYTIGDLEKFMNERNDLLDINIEDLYKFYDASKLLCSMYINAEKHTKDSTVPNEAKNFVINYKDLNEGYNIEGTARRKILPFLLTDYNNLINKCKSFTSLPDITTKFSAQMSGVTSNSSIGNKLFTVLSIFGAVAFFLGISYKVNNKELNNYVHYIYAKVNKKIIRFLTFYISIRYLDFGNELKNNI</sequence>
<evidence type="ECO:0000313" key="3">
    <source>
        <dbReference type="Proteomes" id="UP000008553"/>
    </source>
</evidence>